<dbReference type="OrthoDB" id="7064788at2"/>
<keyword evidence="1" id="KW-0732">Signal</keyword>
<evidence type="ECO:0000313" key="2">
    <source>
        <dbReference type="EMBL" id="QEE27711.1"/>
    </source>
</evidence>
<accession>A0A5B9EB98</accession>
<gene>
    <name evidence="2" type="ORF">FTW19_06705</name>
</gene>
<feature type="signal peptide" evidence="1">
    <location>
        <begin position="1"/>
        <end position="20"/>
    </location>
</feature>
<evidence type="ECO:0000313" key="3">
    <source>
        <dbReference type="Proteomes" id="UP000321820"/>
    </source>
</evidence>
<dbReference type="RefSeq" id="WP_147646901.1">
    <property type="nucleotide sequence ID" value="NZ_CP042806.1"/>
</dbReference>
<protein>
    <recommendedName>
        <fullName evidence="4">Glutaminyl-peptide cyclotransferase</fullName>
    </recommendedName>
</protein>
<dbReference type="SUPFAM" id="SSF50998">
    <property type="entry name" value="Quinoprotein alcohol dehydrogenase-like"/>
    <property type="match status" value="1"/>
</dbReference>
<name>A0A5B9EB98_9BACT</name>
<dbReference type="InterPro" id="IPR011047">
    <property type="entry name" value="Quinoprotein_ADH-like_sf"/>
</dbReference>
<dbReference type="AlphaFoldDB" id="A0A5B9EB98"/>
<evidence type="ECO:0000256" key="1">
    <source>
        <dbReference type="SAM" id="SignalP"/>
    </source>
</evidence>
<dbReference type="InterPro" id="IPR046312">
    <property type="entry name" value="DUF6454"/>
</dbReference>
<dbReference type="InterPro" id="IPR015943">
    <property type="entry name" value="WD40/YVTN_repeat-like_dom_sf"/>
</dbReference>
<dbReference type="Pfam" id="PF20055">
    <property type="entry name" value="DUF6454"/>
    <property type="match status" value="1"/>
</dbReference>
<dbReference type="EMBL" id="CP042806">
    <property type="protein sequence ID" value="QEE27711.1"/>
    <property type="molecule type" value="Genomic_DNA"/>
</dbReference>
<dbReference type="Proteomes" id="UP000321820">
    <property type="component" value="Chromosome"/>
</dbReference>
<evidence type="ECO:0008006" key="4">
    <source>
        <dbReference type="Google" id="ProtNLM"/>
    </source>
</evidence>
<organism evidence="2 3">
    <name type="scientific">Terriglobus albidus</name>
    <dbReference type="NCBI Taxonomy" id="1592106"/>
    <lineage>
        <taxon>Bacteria</taxon>
        <taxon>Pseudomonadati</taxon>
        <taxon>Acidobacteriota</taxon>
        <taxon>Terriglobia</taxon>
        <taxon>Terriglobales</taxon>
        <taxon>Acidobacteriaceae</taxon>
        <taxon>Terriglobus</taxon>
    </lineage>
</organism>
<dbReference type="KEGG" id="talb:FTW19_06705"/>
<reference evidence="2 3" key="1">
    <citation type="submission" date="2019-08" db="EMBL/GenBank/DDBJ databases">
        <title>Complete genome sequence of Terriglobus albidus strain ORNL.</title>
        <authorList>
            <person name="Podar M."/>
        </authorList>
    </citation>
    <scope>NUCLEOTIDE SEQUENCE [LARGE SCALE GENOMIC DNA]</scope>
    <source>
        <strain evidence="2 3">ORNL</strain>
    </source>
</reference>
<keyword evidence="3" id="KW-1185">Reference proteome</keyword>
<sequence>MLRATGCLILSLVFAVPVFAQSTPSVQGVENARLMETLPLDGTLFHVQGVDLDAEHIWVTSVDITQKKGYLHQFSRKTGRFERQVEVTDGPRFHPGGFSIAGDSIWVPVAEYKPHSTAILVELDKRTLAVKRKLSVADHIGCVAVTGDSLIAGNWGSRQLYVLAMDGRQLRVIDVASNNQYQDIKFVDGKLVGGGNLTKTTGAVDWYAWPSMQLLRSVATGTTDRGKPYSGEGMALKGNDLYLVPEDGPSRIFHFVLGPTSN</sequence>
<dbReference type="Gene3D" id="2.130.10.10">
    <property type="entry name" value="YVTN repeat-like/Quinoprotein amine dehydrogenase"/>
    <property type="match status" value="1"/>
</dbReference>
<feature type="chain" id="PRO_5022942671" description="Glutaminyl-peptide cyclotransferase" evidence="1">
    <location>
        <begin position="21"/>
        <end position="262"/>
    </location>
</feature>
<proteinExistence type="predicted"/>